<dbReference type="GO" id="GO:0003700">
    <property type="term" value="F:DNA-binding transcription factor activity"/>
    <property type="evidence" value="ECO:0007669"/>
    <property type="project" value="InterPro"/>
</dbReference>
<dbReference type="EMBL" id="AP022612">
    <property type="protein sequence ID" value="BBZ31756.1"/>
    <property type="molecule type" value="Genomic_DNA"/>
</dbReference>
<dbReference type="OrthoDB" id="9816161at2"/>
<reference evidence="4" key="2">
    <citation type="submission" date="2020-02" db="EMBL/GenBank/DDBJ databases">
        <authorList>
            <person name="Matsumoto Y."/>
            <person name="Motooka D."/>
            <person name="Nakamura S."/>
        </authorList>
    </citation>
    <scope>NUCLEOTIDE SEQUENCE</scope>
    <source>
        <strain evidence="4">JCM 13671</strain>
    </source>
</reference>
<name>A0A7I7XR63_9MYCO</name>
<dbReference type="SUPFAM" id="SSF48008">
    <property type="entry name" value="GntR ligand-binding domain-like"/>
    <property type="match status" value="1"/>
</dbReference>
<keyword evidence="2" id="KW-0238">DNA-binding</keyword>
<dbReference type="InterPro" id="IPR000524">
    <property type="entry name" value="Tscrpt_reg_HTH_GntR"/>
</dbReference>
<sequence length="242" mass="26584">MPHPHRRSPLLERLAADRDAGQSDTVLTELRRVILEGAVPPGTPIPPADVAEILGVSHIPVREALKTLIGEGLVAHRQNGGYSVAQLTAQELGEMYIVRESLESAALATAVRRATDADHHAISVLNDALAQAVSENDAVTYHRLSRRFHMALTRPSGMHRLLHMLEVAWNITEPVQPMVHVSRADRARLHADHGDMLTAFLARDADRLLAVSEEHARRLNEVISTLPSDSGLLAPEDIFRPQ</sequence>
<dbReference type="PROSITE" id="PS50949">
    <property type="entry name" value="HTH_GNTR"/>
    <property type="match status" value="1"/>
</dbReference>
<evidence type="ECO:0000256" key="1">
    <source>
        <dbReference type="ARBA" id="ARBA00023015"/>
    </source>
</evidence>
<proteinExistence type="predicted"/>
<evidence type="ECO:0000256" key="3">
    <source>
        <dbReference type="ARBA" id="ARBA00023163"/>
    </source>
</evidence>
<evidence type="ECO:0000313" key="5">
    <source>
        <dbReference type="Proteomes" id="UP000466931"/>
    </source>
</evidence>
<dbReference type="PANTHER" id="PTHR43537">
    <property type="entry name" value="TRANSCRIPTIONAL REGULATOR, GNTR FAMILY"/>
    <property type="match status" value="1"/>
</dbReference>
<keyword evidence="3" id="KW-0804">Transcription</keyword>
<dbReference type="Pfam" id="PF00392">
    <property type="entry name" value="GntR"/>
    <property type="match status" value="1"/>
</dbReference>
<dbReference type="AlphaFoldDB" id="A0A7I7XR63"/>
<keyword evidence="1" id="KW-0805">Transcription regulation</keyword>
<dbReference type="SMART" id="SM00895">
    <property type="entry name" value="FCD"/>
    <property type="match status" value="1"/>
</dbReference>
<dbReference type="Proteomes" id="UP000466931">
    <property type="component" value="Chromosome"/>
</dbReference>
<dbReference type="RefSeq" id="WP_085150197.1">
    <property type="nucleotide sequence ID" value="NZ_AP022612.1"/>
</dbReference>
<evidence type="ECO:0000313" key="4">
    <source>
        <dbReference type="EMBL" id="BBZ31756.1"/>
    </source>
</evidence>
<gene>
    <name evidence="4" type="ORF">MCNF_03610</name>
</gene>
<dbReference type="PANTHER" id="PTHR43537:SF5">
    <property type="entry name" value="UXU OPERON TRANSCRIPTIONAL REGULATOR"/>
    <property type="match status" value="1"/>
</dbReference>
<dbReference type="InterPro" id="IPR008920">
    <property type="entry name" value="TF_FadR/GntR_C"/>
</dbReference>
<organism evidence="4 5">
    <name type="scientific">Mycolicibacterium confluentis</name>
    <dbReference type="NCBI Taxonomy" id="28047"/>
    <lineage>
        <taxon>Bacteria</taxon>
        <taxon>Bacillati</taxon>
        <taxon>Actinomycetota</taxon>
        <taxon>Actinomycetes</taxon>
        <taxon>Mycobacteriales</taxon>
        <taxon>Mycobacteriaceae</taxon>
        <taxon>Mycolicibacterium</taxon>
    </lineage>
</organism>
<accession>A0A7I7XR63</accession>
<dbReference type="SMART" id="SM00345">
    <property type="entry name" value="HTH_GNTR"/>
    <property type="match status" value="1"/>
</dbReference>
<evidence type="ECO:0000256" key="2">
    <source>
        <dbReference type="ARBA" id="ARBA00023125"/>
    </source>
</evidence>
<dbReference type="Gene3D" id="1.20.120.530">
    <property type="entry name" value="GntR ligand-binding domain-like"/>
    <property type="match status" value="1"/>
</dbReference>
<dbReference type="InterPro" id="IPR036388">
    <property type="entry name" value="WH-like_DNA-bd_sf"/>
</dbReference>
<keyword evidence="5" id="KW-1185">Reference proteome</keyword>
<dbReference type="GO" id="GO:0003677">
    <property type="term" value="F:DNA binding"/>
    <property type="evidence" value="ECO:0007669"/>
    <property type="project" value="UniProtKB-KW"/>
</dbReference>
<dbReference type="Gene3D" id="1.10.10.10">
    <property type="entry name" value="Winged helix-like DNA-binding domain superfamily/Winged helix DNA-binding domain"/>
    <property type="match status" value="1"/>
</dbReference>
<dbReference type="InterPro" id="IPR011711">
    <property type="entry name" value="GntR_C"/>
</dbReference>
<reference evidence="4" key="1">
    <citation type="journal article" date="2019" name="Emerg. Microbes Infect.">
        <title>Comprehensive subspecies identification of 175 nontuberculous mycobacteria species based on 7547 genomic profiles.</title>
        <authorList>
            <person name="Matsumoto Y."/>
            <person name="Kinjo T."/>
            <person name="Motooka D."/>
            <person name="Nabeya D."/>
            <person name="Jung N."/>
            <person name="Uechi K."/>
            <person name="Horii T."/>
            <person name="Iida T."/>
            <person name="Fujita J."/>
            <person name="Nakamura S."/>
        </authorList>
    </citation>
    <scope>NUCLEOTIDE SEQUENCE [LARGE SCALE GENOMIC DNA]</scope>
    <source>
        <strain evidence="4">JCM 13671</strain>
    </source>
</reference>
<protein>
    <submittedName>
        <fullName evidence="4">GntR family transcriptional regulator</fullName>
    </submittedName>
</protein>
<dbReference type="Pfam" id="PF07729">
    <property type="entry name" value="FCD"/>
    <property type="match status" value="1"/>
</dbReference>
<dbReference type="InterPro" id="IPR036390">
    <property type="entry name" value="WH_DNA-bd_sf"/>
</dbReference>
<dbReference type="SUPFAM" id="SSF46785">
    <property type="entry name" value="Winged helix' DNA-binding domain"/>
    <property type="match status" value="1"/>
</dbReference>